<feature type="region of interest" description="Disordered" evidence="1">
    <location>
        <begin position="1"/>
        <end position="60"/>
    </location>
</feature>
<evidence type="ECO:0000256" key="1">
    <source>
        <dbReference type="SAM" id="MobiDB-lite"/>
    </source>
</evidence>
<feature type="compositionally biased region" description="Basic and acidic residues" evidence="1">
    <location>
        <begin position="1"/>
        <end position="10"/>
    </location>
</feature>
<evidence type="ECO:0000313" key="2">
    <source>
        <dbReference type="EMBL" id="ALG09347.1"/>
    </source>
</evidence>
<dbReference type="STRING" id="860235.AOZ06_22715"/>
<dbReference type="Proteomes" id="UP000063699">
    <property type="component" value="Chromosome"/>
</dbReference>
<proteinExistence type="predicted"/>
<dbReference type="AlphaFoldDB" id="A0A0N9HVY8"/>
<evidence type="ECO:0000313" key="3">
    <source>
        <dbReference type="Proteomes" id="UP000063699"/>
    </source>
</evidence>
<dbReference type="RefSeq" id="WP_054291251.1">
    <property type="nucleotide sequence ID" value="NZ_CP012752.1"/>
</dbReference>
<name>A0A0N9HVY8_9PSEU</name>
<dbReference type="OrthoDB" id="3534856at2"/>
<dbReference type="KEGG" id="kphy:AOZ06_22715"/>
<protein>
    <recommendedName>
        <fullName evidence="4">Histidine kinase/HSP90-like ATPase domain-containing protein</fullName>
    </recommendedName>
</protein>
<evidence type="ECO:0008006" key="4">
    <source>
        <dbReference type="Google" id="ProtNLM"/>
    </source>
</evidence>
<accession>A0A0N9HVY8</accession>
<sequence length="60" mass="6387">MTRSLVERMTRAGGSAVITSSPGAGTTVRMTCPRRHARPDGDEAKVIGTSSQRVRAGESW</sequence>
<organism evidence="2 3">
    <name type="scientific">Kibdelosporangium phytohabitans</name>
    <dbReference type="NCBI Taxonomy" id="860235"/>
    <lineage>
        <taxon>Bacteria</taxon>
        <taxon>Bacillati</taxon>
        <taxon>Actinomycetota</taxon>
        <taxon>Actinomycetes</taxon>
        <taxon>Pseudonocardiales</taxon>
        <taxon>Pseudonocardiaceae</taxon>
        <taxon>Kibdelosporangium</taxon>
    </lineage>
</organism>
<keyword evidence="3" id="KW-1185">Reference proteome</keyword>
<gene>
    <name evidence="2" type="ORF">AOZ06_22715</name>
</gene>
<reference evidence="2 3" key="1">
    <citation type="submission" date="2015-07" db="EMBL/GenBank/DDBJ databases">
        <title>Genome sequencing of Kibdelosporangium phytohabitans.</title>
        <authorList>
            <person name="Qin S."/>
            <person name="Xing K."/>
        </authorList>
    </citation>
    <scope>NUCLEOTIDE SEQUENCE [LARGE SCALE GENOMIC DNA]</scope>
    <source>
        <strain evidence="2 3">KLBMP1111</strain>
    </source>
</reference>
<dbReference type="EMBL" id="CP012752">
    <property type="protein sequence ID" value="ALG09347.1"/>
    <property type="molecule type" value="Genomic_DNA"/>
</dbReference>